<dbReference type="EMBL" id="MU273601">
    <property type="protein sequence ID" value="KAI0030889.1"/>
    <property type="molecule type" value="Genomic_DNA"/>
</dbReference>
<organism evidence="1 2">
    <name type="scientific">Vararia minispora EC-137</name>
    <dbReference type="NCBI Taxonomy" id="1314806"/>
    <lineage>
        <taxon>Eukaryota</taxon>
        <taxon>Fungi</taxon>
        <taxon>Dikarya</taxon>
        <taxon>Basidiomycota</taxon>
        <taxon>Agaricomycotina</taxon>
        <taxon>Agaricomycetes</taxon>
        <taxon>Russulales</taxon>
        <taxon>Lachnocladiaceae</taxon>
        <taxon>Vararia</taxon>
    </lineage>
</organism>
<proteinExistence type="predicted"/>
<reference evidence="1" key="2">
    <citation type="journal article" date="2022" name="New Phytol.">
        <title>Evolutionary transition to the ectomycorrhizal habit in the genomes of a hyperdiverse lineage of mushroom-forming fungi.</title>
        <authorList>
            <person name="Looney B."/>
            <person name="Miyauchi S."/>
            <person name="Morin E."/>
            <person name="Drula E."/>
            <person name="Courty P.E."/>
            <person name="Kohler A."/>
            <person name="Kuo A."/>
            <person name="LaButti K."/>
            <person name="Pangilinan J."/>
            <person name="Lipzen A."/>
            <person name="Riley R."/>
            <person name="Andreopoulos W."/>
            <person name="He G."/>
            <person name="Johnson J."/>
            <person name="Nolan M."/>
            <person name="Tritt A."/>
            <person name="Barry K.W."/>
            <person name="Grigoriev I.V."/>
            <person name="Nagy L.G."/>
            <person name="Hibbett D."/>
            <person name="Henrissat B."/>
            <person name="Matheny P.B."/>
            <person name="Labbe J."/>
            <person name="Martin F.M."/>
        </authorList>
    </citation>
    <scope>NUCLEOTIDE SEQUENCE</scope>
    <source>
        <strain evidence="1">EC-137</strain>
    </source>
</reference>
<comment type="caution">
    <text evidence="1">The sequence shown here is derived from an EMBL/GenBank/DDBJ whole genome shotgun (WGS) entry which is preliminary data.</text>
</comment>
<reference evidence="1" key="1">
    <citation type="submission" date="2021-02" db="EMBL/GenBank/DDBJ databases">
        <authorList>
            <consortium name="DOE Joint Genome Institute"/>
            <person name="Ahrendt S."/>
            <person name="Looney B.P."/>
            <person name="Miyauchi S."/>
            <person name="Morin E."/>
            <person name="Drula E."/>
            <person name="Courty P.E."/>
            <person name="Chicoki N."/>
            <person name="Fauchery L."/>
            <person name="Kohler A."/>
            <person name="Kuo A."/>
            <person name="Labutti K."/>
            <person name="Pangilinan J."/>
            <person name="Lipzen A."/>
            <person name="Riley R."/>
            <person name="Andreopoulos W."/>
            <person name="He G."/>
            <person name="Johnson J."/>
            <person name="Barry K.W."/>
            <person name="Grigoriev I.V."/>
            <person name="Nagy L."/>
            <person name="Hibbett D."/>
            <person name="Henrissat B."/>
            <person name="Matheny P.B."/>
            <person name="Labbe J."/>
            <person name="Martin F."/>
        </authorList>
    </citation>
    <scope>NUCLEOTIDE SEQUENCE</scope>
    <source>
        <strain evidence="1">EC-137</strain>
    </source>
</reference>
<protein>
    <submittedName>
        <fullName evidence="1">Uncharacterized protein</fullName>
    </submittedName>
</protein>
<gene>
    <name evidence="1" type="ORF">K488DRAFT_71834</name>
</gene>
<name>A0ACB8QGF3_9AGAM</name>
<evidence type="ECO:0000313" key="2">
    <source>
        <dbReference type="Proteomes" id="UP000814128"/>
    </source>
</evidence>
<accession>A0ACB8QGF3</accession>
<sequence>MSYPTFKIISLAVSTVGYYASFTPPNAVPNETESYDVSFFSRATRQLSFLHKAIACVMLMYETLAILAVAHPSAFISPTIQHALCPTPDVTRLLSVTSTFVLGTALMLSGSLIRVWCFRTLGTLFTFELTIQPKHILRTDGPYAFVRHPSYISATLIVLGFVFVHYAASECVSATVWYIPVMSVYLVEMTWATPMLWKRGPVEDGKLREKFGEEWEAYRGRVPWGFIPFVY</sequence>
<evidence type="ECO:0000313" key="1">
    <source>
        <dbReference type="EMBL" id="KAI0030889.1"/>
    </source>
</evidence>
<keyword evidence="2" id="KW-1185">Reference proteome</keyword>
<dbReference type="Proteomes" id="UP000814128">
    <property type="component" value="Unassembled WGS sequence"/>
</dbReference>